<comment type="caution">
    <text evidence="1">The sequence shown here is derived from an EMBL/GenBank/DDBJ whole genome shotgun (WGS) entry which is preliminary data.</text>
</comment>
<dbReference type="Proteomes" id="UP000076962">
    <property type="component" value="Unassembled WGS sequence"/>
</dbReference>
<name>A0A176S0Q0_9GAMM</name>
<protein>
    <submittedName>
        <fullName evidence="1">Uncharacterized protein</fullName>
    </submittedName>
</protein>
<evidence type="ECO:0000313" key="1">
    <source>
        <dbReference type="EMBL" id="OAD21641.1"/>
    </source>
</evidence>
<accession>A0A176S0Q0</accession>
<sequence length="58" mass="6342">FNIPRVLIVVTIETQQLPIAAVGRIVVVIVVLVMDREFTKICAGKFASTTPTYPGIEL</sequence>
<gene>
    <name evidence="1" type="ORF">THIOM_002586</name>
</gene>
<evidence type="ECO:0000313" key="2">
    <source>
        <dbReference type="Proteomes" id="UP000076962"/>
    </source>
</evidence>
<keyword evidence="2" id="KW-1185">Reference proteome</keyword>
<proteinExistence type="predicted"/>
<dbReference type="EMBL" id="LUTY01001490">
    <property type="protein sequence ID" value="OAD21641.1"/>
    <property type="molecule type" value="Genomic_DNA"/>
</dbReference>
<reference evidence="1 2" key="1">
    <citation type="submission" date="2016-05" db="EMBL/GenBank/DDBJ databases">
        <title>Single-cell genome of chain-forming Candidatus Thiomargarita nelsonii and comparison to other large sulfur-oxidizing bacteria.</title>
        <authorList>
            <person name="Winkel M."/>
            <person name="Salman V."/>
            <person name="Woyke T."/>
            <person name="Schulz-Vogt H."/>
            <person name="Richter M."/>
            <person name="Flood B."/>
            <person name="Bailey J."/>
            <person name="Amann R."/>
            <person name="Mussmann M."/>
        </authorList>
    </citation>
    <scope>NUCLEOTIDE SEQUENCE [LARGE SCALE GENOMIC DNA]</scope>
    <source>
        <strain evidence="1 2">THI036</strain>
    </source>
</reference>
<dbReference type="AlphaFoldDB" id="A0A176S0Q0"/>
<organism evidence="1 2">
    <name type="scientific">Candidatus Thiomargarita nelsonii</name>
    <dbReference type="NCBI Taxonomy" id="1003181"/>
    <lineage>
        <taxon>Bacteria</taxon>
        <taxon>Pseudomonadati</taxon>
        <taxon>Pseudomonadota</taxon>
        <taxon>Gammaproteobacteria</taxon>
        <taxon>Thiotrichales</taxon>
        <taxon>Thiotrichaceae</taxon>
        <taxon>Thiomargarita</taxon>
    </lineage>
</organism>
<feature type="non-terminal residue" evidence="1">
    <location>
        <position position="1"/>
    </location>
</feature>